<dbReference type="EMBL" id="DVGA01000064">
    <property type="protein sequence ID" value="HIQ78893.1"/>
    <property type="molecule type" value="Genomic_DNA"/>
</dbReference>
<dbReference type="GO" id="GO:0050660">
    <property type="term" value="F:flavin adenine dinucleotide binding"/>
    <property type="evidence" value="ECO:0007669"/>
    <property type="project" value="UniProtKB-UniRule"/>
</dbReference>
<dbReference type="SUPFAM" id="SSF69796">
    <property type="entry name" value="Thymidylate synthase-complementing protein Thy1"/>
    <property type="match status" value="2"/>
</dbReference>
<dbReference type="PANTHER" id="PTHR34934:SF1">
    <property type="entry name" value="FLAVIN-DEPENDENT THYMIDYLATE SYNTHASE"/>
    <property type="match status" value="1"/>
</dbReference>
<feature type="region of interest" description="Disordered" evidence="2">
    <location>
        <begin position="208"/>
        <end position="237"/>
    </location>
</feature>
<name>A0A9D1CSY4_9FIRM</name>
<dbReference type="GO" id="GO:0004799">
    <property type="term" value="F:thymidylate synthase activity"/>
    <property type="evidence" value="ECO:0007669"/>
    <property type="project" value="TreeGrafter"/>
</dbReference>
<sequence length="451" mass="49195">MNGHAKIIGFTPEPDRIVSCAGRISSTEGSACALYENSAGNGEKNARLIGKILSSGHTSVTEHAVVNIAFENVSVFAEQFIIEFRLASFTVKSRRYVDFSGAGVYEPDFAGCSGAGEVFRSAVDSLFALYGRLVSAGVPKEDARFVLPYCFHSNFYCTLNIRELMHMLNELTYGRGAAYPELAALGGELFAQCEELFPYLVSREPERYSNPAPRIPGERARSGGASPLAEVLSGPESPERDICRAAALMRGYEPAELTSGETLELLRSILSAPRARELEQAAFTLRFGRLSLAALTHLTRHRMQSLCPPELLSCCGYERYVLPESVVAAGLESEYRSAFALAASAAERLRAAGMRREDGVYLLLAGQTVSVVTTMNARELAVFMKLRCCSRAQWEIRESADAALSALRGRWPLLFSLYGPTCYMTGRCPEGRMSCGRQQEVAKKYGSGTGL</sequence>
<dbReference type="Gene3D" id="3.30.1360.170">
    <property type="match status" value="2"/>
</dbReference>
<reference evidence="3" key="1">
    <citation type="submission" date="2020-10" db="EMBL/GenBank/DDBJ databases">
        <authorList>
            <person name="Gilroy R."/>
        </authorList>
    </citation>
    <scope>NUCLEOTIDE SEQUENCE</scope>
    <source>
        <strain evidence="3">ChiBcolR7-354</strain>
    </source>
</reference>
<dbReference type="GO" id="GO:0070402">
    <property type="term" value="F:NADPH binding"/>
    <property type="evidence" value="ECO:0007669"/>
    <property type="project" value="TreeGrafter"/>
</dbReference>
<evidence type="ECO:0000313" key="3">
    <source>
        <dbReference type="EMBL" id="HIQ78893.1"/>
    </source>
</evidence>
<dbReference type="AlphaFoldDB" id="A0A9D1CSY4"/>
<dbReference type="NCBIfam" id="TIGR02170">
    <property type="entry name" value="thyX"/>
    <property type="match status" value="1"/>
</dbReference>
<proteinExistence type="predicted"/>
<dbReference type="GO" id="GO:0050797">
    <property type="term" value="F:thymidylate synthase (FAD) activity"/>
    <property type="evidence" value="ECO:0007669"/>
    <property type="project" value="UniProtKB-UniRule"/>
</dbReference>
<evidence type="ECO:0000256" key="1">
    <source>
        <dbReference type="NCBIfam" id="TIGR02170"/>
    </source>
</evidence>
<dbReference type="InterPro" id="IPR036098">
    <property type="entry name" value="Thymidylate_synthase_ThyX_sf"/>
</dbReference>
<reference evidence="3" key="2">
    <citation type="journal article" date="2021" name="PeerJ">
        <title>Extensive microbial diversity within the chicken gut microbiome revealed by metagenomics and culture.</title>
        <authorList>
            <person name="Gilroy R."/>
            <person name="Ravi A."/>
            <person name="Getino M."/>
            <person name="Pursley I."/>
            <person name="Horton D.L."/>
            <person name="Alikhan N.F."/>
            <person name="Baker D."/>
            <person name="Gharbi K."/>
            <person name="Hall N."/>
            <person name="Watson M."/>
            <person name="Adriaenssens E.M."/>
            <person name="Foster-Nyarko E."/>
            <person name="Jarju S."/>
            <person name="Secka A."/>
            <person name="Antonio M."/>
            <person name="Oren A."/>
            <person name="Chaudhuri R.R."/>
            <person name="La Ragione R."/>
            <person name="Hildebrand F."/>
            <person name="Pallen M.J."/>
        </authorList>
    </citation>
    <scope>NUCLEOTIDE SEQUENCE</scope>
    <source>
        <strain evidence="3">ChiBcolR7-354</strain>
    </source>
</reference>
<evidence type="ECO:0000256" key="2">
    <source>
        <dbReference type="SAM" id="MobiDB-lite"/>
    </source>
</evidence>
<dbReference type="InterPro" id="IPR003669">
    <property type="entry name" value="Thymidylate_synthase_ThyX"/>
</dbReference>
<dbReference type="CDD" id="cd20175">
    <property type="entry name" value="ThyX"/>
    <property type="match status" value="2"/>
</dbReference>
<protein>
    <recommendedName>
        <fullName evidence="1">FAD-dependent thymidylate synthase</fullName>
        <ecNumber evidence="1">2.1.1.148</ecNumber>
    </recommendedName>
</protein>
<gene>
    <name evidence="3" type="primary">thyX</name>
    <name evidence="3" type="ORF">IAB77_06500</name>
</gene>
<evidence type="ECO:0000313" key="4">
    <source>
        <dbReference type="Proteomes" id="UP000824262"/>
    </source>
</evidence>
<dbReference type="PANTHER" id="PTHR34934">
    <property type="entry name" value="FLAVIN-DEPENDENT THYMIDYLATE SYNTHASE"/>
    <property type="match status" value="1"/>
</dbReference>
<organism evidence="3 4">
    <name type="scientific">Candidatus Scatomorpha intestinavium</name>
    <dbReference type="NCBI Taxonomy" id="2840922"/>
    <lineage>
        <taxon>Bacteria</taxon>
        <taxon>Bacillati</taxon>
        <taxon>Bacillota</taxon>
        <taxon>Clostridia</taxon>
        <taxon>Eubacteriales</taxon>
        <taxon>Candidatus Scatomorpha</taxon>
    </lineage>
</organism>
<dbReference type="PROSITE" id="PS51331">
    <property type="entry name" value="THYX"/>
    <property type="match status" value="2"/>
</dbReference>
<dbReference type="GO" id="GO:0032259">
    <property type="term" value="P:methylation"/>
    <property type="evidence" value="ECO:0007669"/>
    <property type="project" value="UniProtKB-KW"/>
</dbReference>
<dbReference type="Pfam" id="PF02511">
    <property type="entry name" value="Thy1"/>
    <property type="match status" value="2"/>
</dbReference>
<dbReference type="EC" id="2.1.1.148" evidence="1"/>
<keyword evidence="3" id="KW-0808">Transferase</keyword>
<comment type="caution">
    <text evidence="3">The sequence shown here is derived from an EMBL/GenBank/DDBJ whole genome shotgun (WGS) entry which is preliminary data.</text>
</comment>
<accession>A0A9D1CSY4</accession>
<dbReference type="GO" id="GO:0006231">
    <property type="term" value="P:dTMP biosynthetic process"/>
    <property type="evidence" value="ECO:0007669"/>
    <property type="project" value="UniProtKB-UniRule"/>
</dbReference>
<keyword evidence="3" id="KW-0489">Methyltransferase</keyword>
<dbReference type="Proteomes" id="UP000824262">
    <property type="component" value="Unassembled WGS sequence"/>
</dbReference>